<comment type="caution">
    <text evidence="3">The sequence shown here is derived from an EMBL/GenBank/DDBJ whole genome shotgun (WGS) entry which is preliminary data.</text>
</comment>
<dbReference type="RefSeq" id="WP_369330274.1">
    <property type="nucleotide sequence ID" value="NZ_JAULBC010000005.1"/>
</dbReference>
<dbReference type="PANTHER" id="PTHR23028:SF134">
    <property type="entry name" value="PUTATIVE (AFU_ORTHOLOGUE AFUA_4G08520)-RELATED"/>
    <property type="match status" value="1"/>
</dbReference>
<keyword evidence="3" id="KW-0012">Acyltransferase</keyword>
<feature type="transmembrane region" description="Helical" evidence="1">
    <location>
        <begin position="20"/>
        <end position="39"/>
    </location>
</feature>
<feature type="transmembrane region" description="Helical" evidence="1">
    <location>
        <begin position="175"/>
        <end position="194"/>
    </location>
</feature>
<keyword evidence="1" id="KW-1133">Transmembrane helix</keyword>
<feature type="transmembrane region" description="Helical" evidence="1">
    <location>
        <begin position="260"/>
        <end position="280"/>
    </location>
</feature>
<dbReference type="Pfam" id="PF01757">
    <property type="entry name" value="Acyl_transf_3"/>
    <property type="match status" value="1"/>
</dbReference>
<feature type="domain" description="Acyltransferase 3" evidence="2">
    <location>
        <begin position="18"/>
        <end position="338"/>
    </location>
</feature>
<feature type="transmembrane region" description="Helical" evidence="1">
    <location>
        <begin position="46"/>
        <end position="69"/>
    </location>
</feature>
<feature type="transmembrane region" description="Helical" evidence="1">
    <location>
        <begin position="287"/>
        <end position="310"/>
    </location>
</feature>
<name>A0ABV3ZKA3_9BACT</name>
<proteinExistence type="predicted"/>
<feature type="transmembrane region" description="Helical" evidence="1">
    <location>
        <begin position="236"/>
        <end position="254"/>
    </location>
</feature>
<dbReference type="InterPro" id="IPR002656">
    <property type="entry name" value="Acyl_transf_3_dom"/>
</dbReference>
<feature type="transmembrane region" description="Helical" evidence="1">
    <location>
        <begin position="118"/>
        <end position="137"/>
    </location>
</feature>
<feature type="transmembrane region" description="Helical" evidence="1">
    <location>
        <begin position="89"/>
        <end position="106"/>
    </location>
</feature>
<feature type="transmembrane region" description="Helical" evidence="1">
    <location>
        <begin position="322"/>
        <end position="349"/>
    </location>
</feature>
<feature type="transmembrane region" description="Helical" evidence="1">
    <location>
        <begin position="206"/>
        <end position="224"/>
    </location>
</feature>
<evidence type="ECO:0000256" key="1">
    <source>
        <dbReference type="SAM" id="Phobius"/>
    </source>
</evidence>
<keyword evidence="1" id="KW-0472">Membrane</keyword>
<evidence type="ECO:0000259" key="2">
    <source>
        <dbReference type="Pfam" id="PF01757"/>
    </source>
</evidence>
<organism evidence="3 4">
    <name type="scientific">Danxiaibacter flavus</name>
    <dbReference type="NCBI Taxonomy" id="3049108"/>
    <lineage>
        <taxon>Bacteria</taxon>
        <taxon>Pseudomonadati</taxon>
        <taxon>Bacteroidota</taxon>
        <taxon>Chitinophagia</taxon>
        <taxon>Chitinophagales</taxon>
        <taxon>Chitinophagaceae</taxon>
        <taxon>Danxiaibacter</taxon>
    </lineage>
</organism>
<dbReference type="InterPro" id="IPR050879">
    <property type="entry name" value="Acyltransferase_3"/>
</dbReference>
<dbReference type="Proteomes" id="UP001560573">
    <property type="component" value="Unassembled WGS sequence"/>
</dbReference>
<feature type="transmembrane region" description="Helical" evidence="1">
    <location>
        <begin position="149"/>
        <end position="168"/>
    </location>
</feature>
<protein>
    <submittedName>
        <fullName evidence="3">Acyltransferase</fullName>
        <ecNumber evidence="3">2.3.-.-</ecNumber>
    </submittedName>
</protein>
<evidence type="ECO:0000313" key="4">
    <source>
        <dbReference type="Proteomes" id="UP001560573"/>
    </source>
</evidence>
<keyword evidence="4" id="KW-1185">Reference proteome</keyword>
<dbReference type="GO" id="GO:0016746">
    <property type="term" value="F:acyltransferase activity"/>
    <property type="evidence" value="ECO:0007669"/>
    <property type="project" value="UniProtKB-KW"/>
</dbReference>
<dbReference type="EC" id="2.3.-.-" evidence="3"/>
<dbReference type="PANTHER" id="PTHR23028">
    <property type="entry name" value="ACETYLTRANSFERASE"/>
    <property type="match status" value="1"/>
</dbReference>
<accession>A0ABV3ZKA3</accession>
<evidence type="ECO:0000313" key="3">
    <source>
        <dbReference type="EMBL" id="MEX6688864.1"/>
    </source>
</evidence>
<sequence>MKKSGAAILETKQHYALLDGLRGTAALTIVVFHFLEMVYSDYSKNFLGHGFLAVDFFFCLSGFVIGYAYDNRIRNIGVWEFFKSRLIRLHPLVILGSILGLVGFLFDPFGGHPELYSAGKILLMFVCSIFLIPFPAIEERGFALFGFNSPSWSLFYEYIGNIVYAFILCRVRKSILIILTAASAIWLCVVAFKAGTLIGGWDGKSAWDGMARLSFSFLAGLLVYRCRLIIQNKLGFIGLSLLLVCPFVMPYFKWNWLAESLVVIFYFPLIISLGAGANIVHQGMNKLCAFFGKISYPLYMMHIPVIWSFGHYYSTNKPDTRQLFYIIGISTILLVAMAYIIMIVFDIPVRKYLTNRRRKALAQNEVREGKKAISNA</sequence>
<dbReference type="EMBL" id="JAULBC010000005">
    <property type="protein sequence ID" value="MEX6688864.1"/>
    <property type="molecule type" value="Genomic_DNA"/>
</dbReference>
<gene>
    <name evidence="3" type="ORF">QTN47_15255</name>
</gene>
<reference evidence="3 4" key="1">
    <citation type="submission" date="2023-07" db="EMBL/GenBank/DDBJ databases">
        <authorList>
            <person name="Lian W.-H."/>
        </authorList>
    </citation>
    <scope>NUCLEOTIDE SEQUENCE [LARGE SCALE GENOMIC DNA]</scope>
    <source>
        <strain evidence="3 4">SYSU DXS3180</strain>
    </source>
</reference>
<keyword evidence="3" id="KW-0808">Transferase</keyword>
<keyword evidence="1" id="KW-0812">Transmembrane</keyword>